<proteinExistence type="predicted"/>
<sequence length="147" mass="16472">MPIFSTSFTRLANLSSSKLRGSPSGKADRLLSKERLSQLELNPSTKPLSFRTWVIHRSKPYTGKSEALISTIVWKTGDLRKSIMPYTPCDQVNGCLARVFYAQQKAKYFSRPFWRPSSLPVEQPTEKPPVLPASRAIGLPAVRSGYD</sequence>
<evidence type="ECO:0000313" key="1">
    <source>
        <dbReference type="EMBL" id="KAL0419102.1"/>
    </source>
</evidence>
<accession>A0AAW2URR3</accession>
<dbReference type="AlphaFoldDB" id="A0AAW2URR3"/>
<gene>
    <name evidence="1" type="ORF">Sradi_1323700</name>
</gene>
<protein>
    <submittedName>
        <fullName evidence="1">Uncharacterized protein</fullName>
    </submittedName>
</protein>
<organism evidence="1">
    <name type="scientific">Sesamum radiatum</name>
    <name type="common">Black benniseed</name>
    <dbReference type="NCBI Taxonomy" id="300843"/>
    <lineage>
        <taxon>Eukaryota</taxon>
        <taxon>Viridiplantae</taxon>
        <taxon>Streptophyta</taxon>
        <taxon>Embryophyta</taxon>
        <taxon>Tracheophyta</taxon>
        <taxon>Spermatophyta</taxon>
        <taxon>Magnoliopsida</taxon>
        <taxon>eudicotyledons</taxon>
        <taxon>Gunneridae</taxon>
        <taxon>Pentapetalae</taxon>
        <taxon>asterids</taxon>
        <taxon>lamiids</taxon>
        <taxon>Lamiales</taxon>
        <taxon>Pedaliaceae</taxon>
        <taxon>Sesamum</taxon>
    </lineage>
</organism>
<name>A0AAW2URR3_SESRA</name>
<reference evidence="1" key="2">
    <citation type="journal article" date="2024" name="Plant">
        <title>Genomic evolution and insights into agronomic trait innovations of Sesamum species.</title>
        <authorList>
            <person name="Miao H."/>
            <person name="Wang L."/>
            <person name="Qu L."/>
            <person name="Liu H."/>
            <person name="Sun Y."/>
            <person name="Le M."/>
            <person name="Wang Q."/>
            <person name="Wei S."/>
            <person name="Zheng Y."/>
            <person name="Lin W."/>
            <person name="Duan Y."/>
            <person name="Cao H."/>
            <person name="Xiong S."/>
            <person name="Wang X."/>
            <person name="Wei L."/>
            <person name="Li C."/>
            <person name="Ma Q."/>
            <person name="Ju M."/>
            <person name="Zhao R."/>
            <person name="Li G."/>
            <person name="Mu C."/>
            <person name="Tian Q."/>
            <person name="Mei H."/>
            <person name="Zhang T."/>
            <person name="Gao T."/>
            <person name="Zhang H."/>
        </authorList>
    </citation>
    <scope>NUCLEOTIDE SEQUENCE</scope>
    <source>
        <strain evidence="1">G02</strain>
    </source>
</reference>
<comment type="caution">
    <text evidence="1">The sequence shown here is derived from an EMBL/GenBank/DDBJ whole genome shotgun (WGS) entry which is preliminary data.</text>
</comment>
<dbReference type="EMBL" id="JACGWJ010000005">
    <property type="protein sequence ID" value="KAL0419102.1"/>
    <property type="molecule type" value="Genomic_DNA"/>
</dbReference>
<reference evidence="1" key="1">
    <citation type="submission" date="2020-06" db="EMBL/GenBank/DDBJ databases">
        <authorList>
            <person name="Li T."/>
            <person name="Hu X."/>
            <person name="Zhang T."/>
            <person name="Song X."/>
            <person name="Zhang H."/>
            <person name="Dai N."/>
            <person name="Sheng W."/>
            <person name="Hou X."/>
            <person name="Wei L."/>
        </authorList>
    </citation>
    <scope>NUCLEOTIDE SEQUENCE</scope>
    <source>
        <strain evidence="1">G02</strain>
        <tissue evidence="1">Leaf</tissue>
    </source>
</reference>